<feature type="non-terminal residue" evidence="3">
    <location>
        <position position="1"/>
    </location>
</feature>
<comment type="caution">
    <text evidence="3">The sequence shown here is derived from an EMBL/GenBank/DDBJ whole genome shotgun (WGS) entry which is preliminary data.</text>
</comment>
<reference evidence="4" key="2">
    <citation type="submission" date="2024-04" db="EMBL/GenBank/DDBJ databases">
        <authorList>
            <person name="Chen Y."/>
            <person name="Shah S."/>
            <person name="Dougan E. K."/>
            <person name="Thang M."/>
            <person name="Chan C."/>
        </authorList>
    </citation>
    <scope>NUCLEOTIDE SEQUENCE [LARGE SCALE GENOMIC DNA]</scope>
</reference>
<feature type="compositionally biased region" description="Low complexity" evidence="1">
    <location>
        <begin position="36"/>
        <end position="49"/>
    </location>
</feature>
<keyword evidence="2" id="KW-0472">Membrane</keyword>
<sequence length="469" mass="52381">MGMELHEPESACSSHAEGLDIFRECGTEIAVQLSEASDSASSSECSKASQQERQEEGVNSANLPTAMLIARYITNMKLASPEVLRATSPGFALRGFGWALRRPQTKDLFSRSWPVQYIQTFWSHSWHGKTAMKMLVLLLSYNGPAAVILGTLAAAVMFAFNSYGYLPAYSKAVVMLEGDELDEHQPMEYLDMAPWALGAGCKGIISIGGFIRYSRDMMVLRDSTYVERLWCIFELAAFLRSQDDDPSKRLCVRPTFLGPCVFALYVSWAEFRIENTKSQCCTMGHRNPHDQNPLTCDREKFEEEVRSRVRIALEKGLGNAGMPYLWGIAAVCPFMWTQLDAIAGRLRAGRGDWVLPLAFTLTKRFRRRRSWIICDLGVTVMVTAAVVLFIVLLYLIYAGVAMLVPIRFLGPSIYAVVLSVVGFLTWRHQRLVLSRVGGSLAGRTSKSMKGTVLVLLQMTEMTLANNDFL</sequence>
<feature type="non-terminal residue" evidence="3">
    <location>
        <position position="469"/>
    </location>
</feature>
<keyword evidence="2" id="KW-0812">Transmembrane</keyword>
<proteinExistence type="predicted"/>
<name>A0A9P1GQS6_9DINO</name>
<evidence type="ECO:0000256" key="2">
    <source>
        <dbReference type="SAM" id="Phobius"/>
    </source>
</evidence>
<feature type="transmembrane region" description="Helical" evidence="2">
    <location>
        <begin position="408"/>
        <end position="426"/>
    </location>
</feature>
<feature type="transmembrane region" description="Helical" evidence="2">
    <location>
        <begin position="135"/>
        <end position="160"/>
    </location>
</feature>
<feature type="region of interest" description="Disordered" evidence="1">
    <location>
        <begin position="36"/>
        <end position="58"/>
    </location>
</feature>
<evidence type="ECO:0000256" key="1">
    <source>
        <dbReference type="SAM" id="MobiDB-lite"/>
    </source>
</evidence>
<dbReference type="AlphaFoldDB" id="A0A9P1GQS6"/>
<protein>
    <submittedName>
        <fullName evidence="3">Uncharacterized protein</fullName>
    </submittedName>
</protein>
<accession>A0A9P1GQS6</accession>
<feature type="transmembrane region" description="Helical" evidence="2">
    <location>
        <begin position="192"/>
        <end position="211"/>
    </location>
</feature>
<dbReference type="EMBL" id="CAMXCT020006734">
    <property type="protein sequence ID" value="CAL1172547.1"/>
    <property type="molecule type" value="Genomic_DNA"/>
</dbReference>
<evidence type="ECO:0000313" key="3">
    <source>
        <dbReference type="EMBL" id="CAI4019172.1"/>
    </source>
</evidence>
<reference evidence="3" key="1">
    <citation type="submission" date="2022-10" db="EMBL/GenBank/DDBJ databases">
        <authorList>
            <person name="Chen Y."/>
            <person name="Dougan E. K."/>
            <person name="Chan C."/>
            <person name="Rhodes N."/>
            <person name="Thang M."/>
        </authorList>
    </citation>
    <scope>NUCLEOTIDE SEQUENCE</scope>
</reference>
<dbReference type="EMBL" id="CAMXCT010006734">
    <property type="protein sequence ID" value="CAI4019172.1"/>
    <property type="molecule type" value="Genomic_DNA"/>
</dbReference>
<keyword evidence="2" id="KW-1133">Transmembrane helix</keyword>
<gene>
    <name evidence="3" type="ORF">C1SCF055_LOCUS43688</name>
</gene>
<organism evidence="3">
    <name type="scientific">Cladocopium goreaui</name>
    <dbReference type="NCBI Taxonomy" id="2562237"/>
    <lineage>
        <taxon>Eukaryota</taxon>
        <taxon>Sar</taxon>
        <taxon>Alveolata</taxon>
        <taxon>Dinophyceae</taxon>
        <taxon>Suessiales</taxon>
        <taxon>Symbiodiniaceae</taxon>
        <taxon>Cladocopium</taxon>
    </lineage>
</organism>
<evidence type="ECO:0000313" key="4">
    <source>
        <dbReference type="EMBL" id="CAL1172547.1"/>
    </source>
</evidence>
<feature type="transmembrane region" description="Helical" evidence="2">
    <location>
        <begin position="371"/>
        <end position="396"/>
    </location>
</feature>